<dbReference type="Pfam" id="PF14310">
    <property type="entry name" value="Fn3-like"/>
    <property type="match status" value="1"/>
</dbReference>
<evidence type="ECO:0000256" key="1">
    <source>
        <dbReference type="ARBA" id="ARBA00005336"/>
    </source>
</evidence>
<dbReference type="InterPro" id="IPR036439">
    <property type="entry name" value="Dockerin_dom_sf"/>
</dbReference>
<comment type="similarity">
    <text evidence="1">Belongs to the glycosyl hydrolase 3 family.</text>
</comment>
<dbReference type="InterPro" id="IPR044993">
    <property type="entry name" value="BXL"/>
</dbReference>
<dbReference type="InterPro" id="IPR001764">
    <property type="entry name" value="Glyco_hydro_3_N"/>
</dbReference>
<dbReference type="FunFam" id="2.60.40.10:FF:000495">
    <property type="entry name" value="Periplasmic beta-glucosidase"/>
    <property type="match status" value="1"/>
</dbReference>
<keyword evidence="2 4" id="KW-0732">Signal</keyword>
<evidence type="ECO:0000256" key="3">
    <source>
        <dbReference type="ARBA" id="ARBA00022801"/>
    </source>
</evidence>
<dbReference type="CDD" id="cd14256">
    <property type="entry name" value="Dockerin_I"/>
    <property type="match status" value="1"/>
</dbReference>
<dbReference type="InterPro" id="IPR036881">
    <property type="entry name" value="Glyco_hydro_3_C_sf"/>
</dbReference>
<keyword evidence="3 6" id="KW-0378">Hydrolase</keyword>
<reference evidence="6" key="1">
    <citation type="journal article" date="2021" name="PeerJ">
        <title>Extensive microbial diversity within the chicken gut microbiome revealed by metagenomics and culture.</title>
        <authorList>
            <person name="Gilroy R."/>
            <person name="Ravi A."/>
            <person name="Getino M."/>
            <person name="Pursley I."/>
            <person name="Horton D.L."/>
            <person name="Alikhan N.F."/>
            <person name="Baker D."/>
            <person name="Gharbi K."/>
            <person name="Hall N."/>
            <person name="Watson M."/>
            <person name="Adriaenssens E.M."/>
            <person name="Foster-Nyarko E."/>
            <person name="Jarju S."/>
            <person name="Secka A."/>
            <person name="Antonio M."/>
            <person name="Oren A."/>
            <person name="Chaudhuri R.R."/>
            <person name="La Ragione R."/>
            <person name="Hildebrand F."/>
            <person name="Pallen M.J."/>
        </authorList>
    </citation>
    <scope>NUCLEOTIDE SEQUENCE</scope>
    <source>
        <strain evidence="6">CHK189-11263</strain>
    </source>
</reference>
<dbReference type="EMBL" id="DWYC01000087">
    <property type="protein sequence ID" value="HJB57781.1"/>
    <property type="molecule type" value="Genomic_DNA"/>
</dbReference>
<dbReference type="Gene3D" id="2.60.120.200">
    <property type="match status" value="2"/>
</dbReference>
<gene>
    <name evidence="6" type="ORF">H9714_09545</name>
</gene>
<evidence type="ECO:0000313" key="6">
    <source>
        <dbReference type="EMBL" id="HJB57781.1"/>
    </source>
</evidence>
<dbReference type="PROSITE" id="PS51766">
    <property type="entry name" value="DOCKERIN"/>
    <property type="match status" value="1"/>
</dbReference>
<dbReference type="PANTHER" id="PTHR42721:SF3">
    <property type="entry name" value="BETA-D-XYLOSIDASE 5-RELATED"/>
    <property type="match status" value="1"/>
</dbReference>
<dbReference type="SUPFAM" id="SSF49899">
    <property type="entry name" value="Concanavalin A-like lectins/glucanases"/>
    <property type="match status" value="2"/>
</dbReference>
<dbReference type="InterPro" id="IPR017853">
    <property type="entry name" value="GH"/>
</dbReference>
<dbReference type="SUPFAM" id="SSF49373">
    <property type="entry name" value="Invasin/intimin cell-adhesion fragments"/>
    <property type="match status" value="1"/>
</dbReference>
<proteinExistence type="inferred from homology"/>
<dbReference type="GO" id="GO:0008422">
    <property type="term" value="F:beta-glucosidase activity"/>
    <property type="evidence" value="ECO:0007669"/>
    <property type="project" value="UniProtKB-ARBA"/>
</dbReference>
<dbReference type="PROSITE" id="PS00018">
    <property type="entry name" value="EF_HAND_1"/>
    <property type="match status" value="1"/>
</dbReference>
<dbReference type="Gene3D" id="3.40.50.1700">
    <property type="entry name" value="Glycoside hydrolase family 3 C-terminal domain"/>
    <property type="match status" value="1"/>
</dbReference>
<feature type="domain" description="Dockerin" evidence="5">
    <location>
        <begin position="1719"/>
        <end position="1784"/>
    </location>
</feature>
<dbReference type="GO" id="GO:0045493">
    <property type="term" value="P:xylan catabolic process"/>
    <property type="evidence" value="ECO:0007669"/>
    <property type="project" value="InterPro"/>
</dbReference>
<reference evidence="6" key="2">
    <citation type="submission" date="2021-04" db="EMBL/GenBank/DDBJ databases">
        <authorList>
            <person name="Gilroy R."/>
        </authorList>
    </citation>
    <scope>NUCLEOTIDE SEQUENCE</scope>
    <source>
        <strain evidence="6">CHK189-11263</strain>
    </source>
</reference>
<dbReference type="InterPro" id="IPR016134">
    <property type="entry name" value="Dockerin_dom"/>
</dbReference>
<evidence type="ECO:0000259" key="5">
    <source>
        <dbReference type="PROSITE" id="PS51766"/>
    </source>
</evidence>
<dbReference type="SUPFAM" id="SSF51445">
    <property type="entry name" value="(Trans)glycosidases"/>
    <property type="match status" value="1"/>
</dbReference>
<dbReference type="Gene3D" id="2.60.40.10">
    <property type="entry name" value="Immunoglobulins"/>
    <property type="match status" value="1"/>
</dbReference>
<dbReference type="Gene3D" id="1.10.1330.10">
    <property type="entry name" value="Dockerin domain"/>
    <property type="match status" value="1"/>
</dbReference>
<dbReference type="Pfam" id="PF01915">
    <property type="entry name" value="Glyco_hydro_3_C"/>
    <property type="match status" value="1"/>
</dbReference>
<accession>A0A9D2S6I4</accession>
<sequence length="1784" mass="192354">MQKPNWRRWISLGMTGALCLGLVPMSVFAAEGDAVPIYMDPSYSFEERAADLVARMSLEQKGSQMISNNSAAIPASELGGGALNVPATKGIDSYTWWSEALHGYSHGTGATNSTSYPQNLSAGSTWNPDLYYRQAQLISDEIRERTSKSSDGHSLNLTFYSPTVNMQRDPRWGRNEEAFSEDVLLNSVMGSQFVLGMEGKDQNGELLDEDGYYKTITTIKHYTANNSERNRLDGGATMSLRALREYFTAPYRNVIEATDVSSVMTAYSTLNGEPTSMSSYLMDTLLRQTWGFTGYVTSDCDSVSTIARHNYTNPHTGETLTATEQFSQAMAHGEDLECSGGYNSGVGNYASNISDMVSAGVDTDKGTFTENQVDVSLHRLMTARMKTGEFDENVSYDMEADARKAQQQADAEGTGKDAYWQTDERIQAAEDMAEEAVVLLQNNGGLLPLDASVQSIAIVGSWQTDMYLGVYSAGQNITENHVNIQQGITDAMRELNPDIQFTYINSNTLTAEDEQAIRDADVAIVVTGTNSSYSAEDRDRTTITLPNNQADLISQVGQLNDSTIAIMETCGPMEVATFQDDVEAILWSSFGGIRKGVGFGRVISGAVNPSGKVTATWHQTVNDNGPSDIPAITDYNIYATEGDPGRTYMYYEGNDVSYPFGYGMSYTTYEYSNLKITNNGAEADAFDANDTITVSFDVTNTGDVAGKEVVQLYVAQPEAPEELLRPIKRLEGFDKIELQPGETKTVTLDVVIEDLAYYNEEEDRYIVDTGLYEIQVGGSSQDISLTGRLTVSGAVDVIPAVLSAKPNQEGDTEDGVEERLIFDIGKTVYPQLTVAMNDESLYGYIIANQMSPIKQMENNVPFPEGMTFTYSSNRPDVVAVDGDVITTVAPGVATITATATYNGVTVSTDFVVYVESTPYLEDITVDGASIPEFRNNQLNYSYAVDGASIPTVGYEASNADLTVQVTQAAAIPGVATIDVSNTRTGEQVQYRIGFGTAATTADFTAGQPEGWTFINGDAANASFGAGGLTITAQDGSFADGSVKNLFVTPAFGDWVAQTQMTLGDGLGQVGQQAGLVVYDNAGNSLRVAYERTESSGWWGQVSVQNELRVYSITNGAQRQIASATLDATSLGLQIVKRGNAFSFMYSTDGNVWNTLSEGNTVFLAYPQVGVYASSGSSGESFQAGFNGMTFSDVNALYPRLSAIQVDGEALIGFNPEQFTYNFAIAEGSEDIHTITGTAADPNHSVTVEPLTAPAGTARITVASEVASVTYSISYNYGPKSDYFADGGIGSQWEILRPDDTAYDIVQGQGIVMPTQQGDVHSTGGAWKNCFVMPAMGNWEVVAKVFYPQVPTGNYQQAMLLVWQDEDNYVRLNCQQDSLRLEPGVELNGAFAANGLNQAYASASDDGTVTLYYKIRKDGLNYSLSYSQDGTTYIDLGTAENIDFSDPKIGLFATQNSNVTPINVYFEYLTVTNLNGVEQISYADMLRQATENVLDYAQAAIPTQVSSDLVLPAVPHGYTLTLNSSDPSVIDADGKVYPADEDKTVTLTLSVTDGISTAASDPISVTVLKSGETPDPTDELTASVNGASVAGGNERVPYVFSYTGEDEDLGNVTLRFTVAGEPAGVLTANYVMEGLNGFQVLAKNSKSNGDGTTTYTVVLAYNLDETSTEEVQDILSFVLRTAESQTGEITVTLNDAIFTYTGDPDLHYAEISGAPAVTQVVAVRYDINGDGVFNQSDITAAQGFYRVAQGDADWDEAKKADINGDGVITVDDLVELSYLWLDVLG</sequence>
<dbReference type="Pfam" id="PF00933">
    <property type="entry name" value="Glyco_hydro_3"/>
    <property type="match status" value="1"/>
</dbReference>
<evidence type="ECO:0000256" key="4">
    <source>
        <dbReference type="SAM" id="SignalP"/>
    </source>
</evidence>
<dbReference type="InterPro" id="IPR036962">
    <property type="entry name" value="Glyco_hydro_3_N_sf"/>
</dbReference>
<feature type="signal peptide" evidence="4">
    <location>
        <begin position="1"/>
        <end position="29"/>
    </location>
</feature>
<dbReference type="Gene3D" id="2.60.40.1080">
    <property type="match status" value="1"/>
</dbReference>
<comment type="caution">
    <text evidence="6">The sequence shown here is derived from an EMBL/GenBank/DDBJ whole genome shotgun (WGS) entry which is preliminary data.</text>
</comment>
<dbReference type="SMART" id="SM01217">
    <property type="entry name" value="Fn3_like"/>
    <property type="match status" value="1"/>
</dbReference>
<evidence type="ECO:0000256" key="2">
    <source>
        <dbReference type="ARBA" id="ARBA00022729"/>
    </source>
</evidence>
<dbReference type="GO" id="GO:0031222">
    <property type="term" value="P:arabinan catabolic process"/>
    <property type="evidence" value="ECO:0007669"/>
    <property type="project" value="TreeGrafter"/>
</dbReference>
<dbReference type="SUPFAM" id="SSF52279">
    <property type="entry name" value="Beta-D-glucan exohydrolase, C-terminal domain"/>
    <property type="match status" value="1"/>
</dbReference>
<feature type="chain" id="PRO_5038713182" evidence="4">
    <location>
        <begin position="30"/>
        <end position="1784"/>
    </location>
</feature>
<dbReference type="PRINTS" id="PR00133">
    <property type="entry name" value="GLHYDRLASE3"/>
</dbReference>
<dbReference type="Proteomes" id="UP000824208">
    <property type="component" value="Unassembled WGS sequence"/>
</dbReference>
<protein>
    <submittedName>
        <fullName evidence="6">Glycoside hydrolase family 3 C-terminal domain-containing protein</fullName>
    </submittedName>
</protein>
<name>A0A9D2S6I4_9FIRM</name>
<dbReference type="GO" id="GO:0046556">
    <property type="term" value="F:alpha-L-arabinofuranosidase activity"/>
    <property type="evidence" value="ECO:0007669"/>
    <property type="project" value="TreeGrafter"/>
</dbReference>
<dbReference type="Gene3D" id="3.20.20.300">
    <property type="entry name" value="Glycoside hydrolase, family 3, N-terminal domain"/>
    <property type="match status" value="1"/>
</dbReference>
<dbReference type="InterPro" id="IPR018247">
    <property type="entry name" value="EF_Hand_1_Ca_BS"/>
</dbReference>
<dbReference type="InterPro" id="IPR002772">
    <property type="entry name" value="Glyco_hydro_3_C"/>
</dbReference>
<dbReference type="GO" id="GO:0009044">
    <property type="term" value="F:xylan 1,4-beta-xylosidase activity"/>
    <property type="evidence" value="ECO:0007669"/>
    <property type="project" value="InterPro"/>
</dbReference>
<organism evidence="6 7">
    <name type="scientific">Candidatus Flavonifractor intestinipullorum</name>
    <dbReference type="NCBI Taxonomy" id="2838587"/>
    <lineage>
        <taxon>Bacteria</taxon>
        <taxon>Bacillati</taxon>
        <taxon>Bacillota</taxon>
        <taxon>Clostridia</taxon>
        <taxon>Eubacteriales</taxon>
        <taxon>Oscillospiraceae</taxon>
        <taxon>Flavonifractor</taxon>
    </lineage>
</organism>
<dbReference type="InterPro" id="IPR013320">
    <property type="entry name" value="ConA-like_dom_sf"/>
</dbReference>
<dbReference type="PANTHER" id="PTHR42721">
    <property type="entry name" value="SUGAR HYDROLASE-RELATED"/>
    <property type="match status" value="1"/>
</dbReference>
<dbReference type="InterPro" id="IPR008964">
    <property type="entry name" value="Invasin/intimin_cell_adhesion"/>
</dbReference>
<dbReference type="InterPro" id="IPR013783">
    <property type="entry name" value="Ig-like_fold"/>
</dbReference>
<dbReference type="InterPro" id="IPR026891">
    <property type="entry name" value="Fn3-like"/>
</dbReference>
<dbReference type="SUPFAM" id="SSF63446">
    <property type="entry name" value="Type I dockerin domain"/>
    <property type="match status" value="1"/>
</dbReference>
<evidence type="ECO:0000313" key="7">
    <source>
        <dbReference type="Proteomes" id="UP000824208"/>
    </source>
</evidence>